<feature type="compositionally biased region" description="Basic and acidic residues" evidence="7">
    <location>
        <begin position="208"/>
        <end position="223"/>
    </location>
</feature>
<dbReference type="KEGG" id="luo:HHL09_20855"/>
<dbReference type="FunFam" id="3.10.20.80:FF:000001">
    <property type="entry name" value="Translation initiation factor IF-3"/>
    <property type="match status" value="1"/>
</dbReference>
<dbReference type="PANTHER" id="PTHR10938">
    <property type="entry name" value="TRANSLATION INITIATION FACTOR IF-3"/>
    <property type="match status" value="1"/>
</dbReference>
<evidence type="ECO:0000256" key="3">
    <source>
        <dbReference type="ARBA" id="ARBA00022917"/>
    </source>
</evidence>
<dbReference type="EMBL" id="CP051774">
    <property type="protein sequence ID" value="QJE98129.1"/>
    <property type="molecule type" value="Genomic_DNA"/>
</dbReference>
<evidence type="ECO:0000256" key="4">
    <source>
        <dbReference type="HAMAP-Rule" id="MF_00080"/>
    </source>
</evidence>
<dbReference type="InterPro" id="IPR001288">
    <property type="entry name" value="Translation_initiation_fac_3"/>
</dbReference>
<feature type="domain" description="Translation initiation factor 3 N-terminal" evidence="9">
    <location>
        <begin position="4"/>
        <end position="71"/>
    </location>
</feature>
<feature type="domain" description="Translation initiation factor 3 C-terminal" evidence="8">
    <location>
        <begin position="79"/>
        <end position="162"/>
    </location>
</feature>
<dbReference type="HAMAP" id="MF_00080">
    <property type="entry name" value="IF_3"/>
    <property type="match status" value="1"/>
</dbReference>
<proteinExistence type="inferred from homology"/>
<dbReference type="InterPro" id="IPR036787">
    <property type="entry name" value="T_IF-3_N_sf"/>
</dbReference>
<evidence type="ECO:0000259" key="8">
    <source>
        <dbReference type="Pfam" id="PF00707"/>
    </source>
</evidence>
<evidence type="ECO:0000313" key="11">
    <source>
        <dbReference type="Proteomes" id="UP000501812"/>
    </source>
</evidence>
<dbReference type="PANTHER" id="PTHR10938:SF0">
    <property type="entry name" value="TRANSLATION INITIATION FACTOR IF-3, MITOCHONDRIAL"/>
    <property type="match status" value="1"/>
</dbReference>
<protein>
    <recommendedName>
        <fullName evidence="4 5">Translation initiation factor IF-3</fullName>
    </recommendedName>
</protein>
<name>A0A858RP57_9BACT</name>
<dbReference type="GO" id="GO:0003743">
    <property type="term" value="F:translation initiation factor activity"/>
    <property type="evidence" value="ECO:0007669"/>
    <property type="project" value="UniProtKB-UniRule"/>
</dbReference>
<evidence type="ECO:0000256" key="7">
    <source>
        <dbReference type="SAM" id="MobiDB-lite"/>
    </source>
</evidence>
<evidence type="ECO:0000256" key="2">
    <source>
        <dbReference type="ARBA" id="ARBA00022540"/>
    </source>
</evidence>
<comment type="function">
    <text evidence="4 6">IF-3 binds to the 30S ribosomal subunit and shifts the equilibrium between 70S ribosomes and their 50S and 30S subunits in favor of the free subunits, thus enhancing the availability of 30S subunits on which protein synthesis initiation begins.</text>
</comment>
<dbReference type="PROSITE" id="PS00938">
    <property type="entry name" value="IF3"/>
    <property type="match status" value="1"/>
</dbReference>
<dbReference type="GO" id="GO:0032790">
    <property type="term" value="P:ribosome disassembly"/>
    <property type="evidence" value="ECO:0007669"/>
    <property type="project" value="TreeGrafter"/>
</dbReference>
<dbReference type="InterPro" id="IPR036788">
    <property type="entry name" value="T_IF-3_C_sf"/>
</dbReference>
<dbReference type="InterPro" id="IPR019815">
    <property type="entry name" value="Translation_initiation_fac_3_C"/>
</dbReference>
<keyword evidence="3 4" id="KW-0648">Protein biosynthesis</keyword>
<dbReference type="Proteomes" id="UP000501812">
    <property type="component" value="Chromosome"/>
</dbReference>
<keyword evidence="4" id="KW-0963">Cytoplasm</keyword>
<organism evidence="10 11">
    <name type="scientific">Luteolibacter luteus</name>
    <dbReference type="NCBI Taxonomy" id="2728835"/>
    <lineage>
        <taxon>Bacteria</taxon>
        <taxon>Pseudomonadati</taxon>
        <taxon>Verrucomicrobiota</taxon>
        <taxon>Verrucomicrobiia</taxon>
        <taxon>Verrucomicrobiales</taxon>
        <taxon>Verrucomicrobiaceae</taxon>
        <taxon>Luteolibacter</taxon>
    </lineage>
</organism>
<keyword evidence="2 4" id="KW-0396">Initiation factor</keyword>
<evidence type="ECO:0000313" key="10">
    <source>
        <dbReference type="EMBL" id="QJE98129.1"/>
    </source>
</evidence>
<dbReference type="SUPFAM" id="SSF55200">
    <property type="entry name" value="Translation initiation factor IF3, C-terminal domain"/>
    <property type="match status" value="1"/>
</dbReference>
<evidence type="ECO:0000259" key="9">
    <source>
        <dbReference type="Pfam" id="PF05198"/>
    </source>
</evidence>
<dbReference type="GO" id="GO:0043022">
    <property type="term" value="F:ribosome binding"/>
    <property type="evidence" value="ECO:0007669"/>
    <property type="project" value="TreeGrafter"/>
</dbReference>
<comment type="similarity">
    <text evidence="1 4 6">Belongs to the IF-3 family.</text>
</comment>
<dbReference type="InterPro" id="IPR019813">
    <property type="entry name" value="Translation_initiation_fac3_CS"/>
</dbReference>
<dbReference type="Gene3D" id="3.10.20.80">
    <property type="entry name" value="Translation initiation factor 3 (IF-3), N-terminal domain"/>
    <property type="match status" value="1"/>
</dbReference>
<dbReference type="RefSeq" id="WP_169456588.1">
    <property type="nucleotide sequence ID" value="NZ_CP051774.1"/>
</dbReference>
<evidence type="ECO:0000256" key="5">
    <source>
        <dbReference type="NCBIfam" id="TIGR00168"/>
    </source>
</evidence>
<dbReference type="Gene3D" id="3.30.110.10">
    <property type="entry name" value="Translation initiation factor 3 (IF-3), C-terminal domain"/>
    <property type="match status" value="1"/>
</dbReference>
<sequence length="223" mass="25384">MTRVNDRIRAPKVRVVLFNGDQLGVMSAREALDKAKMIGLDLVEIAPNADPPVCRIVDYGKYKYEQSKLKKVKSKNSTRMKEVKFRVGTGQHDYNIKMGRAEGFLDTGHKVRMVLQFRGRENAHKELGFVMMKRIIEDLKQIAHVDQEPRLNGRAVGMTLSPLPAHQRKRKFHLFHGELLEEDDFEDDEEGEGFEEHEESSEEGGSEESVKADASEEASAEKD</sequence>
<evidence type="ECO:0000256" key="6">
    <source>
        <dbReference type="RuleBase" id="RU000646"/>
    </source>
</evidence>
<feature type="compositionally biased region" description="Acidic residues" evidence="7">
    <location>
        <begin position="180"/>
        <end position="206"/>
    </location>
</feature>
<feature type="region of interest" description="Disordered" evidence="7">
    <location>
        <begin position="180"/>
        <end position="223"/>
    </location>
</feature>
<dbReference type="AlphaFoldDB" id="A0A858RP57"/>
<dbReference type="InterPro" id="IPR019814">
    <property type="entry name" value="Translation_initiation_fac_3_N"/>
</dbReference>
<dbReference type="NCBIfam" id="TIGR00168">
    <property type="entry name" value="infC"/>
    <property type="match status" value="1"/>
</dbReference>
<comment type="subcellular location">
    <subcellularLocation>
        <location evidence="4 6">Cytoplasm</location>
    </subcellularLocation>
</comment>
<keyword evidence="11" id="KW-1185">Reference proteome</keyword>
<dbReference type="GO" id="GO:0005737">
    <property type="term" value="C:cytoplasm"/>
    <property type="evidence" value="ECO:0007669"/>
    <property type="project" value="UniProtKB-SubCell"/>
</dbReference>
<comment type="subunit">
    <text evidence="4 6">Monomer.</text>
</comment>
<reference evidence="10 11" key="1">
    <citation type="submission" date="2020-04" db="EMBL/GenBank/DDBJ databases">
        <title>Luteolibacter sp. G-1-1-1 isolated from soil.</title>
        <authorList>
            <person name="Dahal R.H."/>
        </authorList>
    </citation>
    <scope>NUCLEOTIDE SEQUENCE [LARGE SCALE GENOMIC DNA]</scope>
    <source>
        <strain evidence="10 11">G-1-1-1</strain>
    </source>
</reference>
<accession>A0A858RP57</accession>
<gene>
    <name evidence="4" type="primary">infC</name>
    <name evidence="10" type="ORF">HHL09_20855</name>
</gene>
<evidence type="ECO:0000256" key="1">
    <source>
        <dbReference type="ARBA" id="ARBA00005439"/>
    </source>
</evidence>
<dbReference type="Pfam" id="PF05198">
    <property type="entry name" value="IF3_N"/>
    <property type="match status" value="1"/>
</dbReference>
<dbReference type="Pfam" id="PF00707">
    <property type="entry name" value="IF3_C"/>
    <property type="match status" value="1"/>
</dbReference>
<dbReference type="SUPFAM" id="SSF54364">
    <property type="entry name" value="Translation initiation factor IF3, N-terminal domain"/>
    <property type="match status" value="1"/>
</dbReference>